<evidence type="ECO:0000313" key="3">
    <source>
        <dbReference type="Proteomes" id="UP000000758"/>
    </source>
</evidence>
<dbReference type="EnsemblBacteria" id="ABK77239">
    <property type="protein sequence ID" value="ABK77239"/>
    <property type="gene ID" value="CENSYa_0606"/>
</dbReference>
<keyword evidence="3" id="KW-1185">Reference proteome</keyword>
<dbReference type="AlphaFoldDB" id="A0RV72"/>
<dbReference type="Proteomes" id="UP000000758">
    <property type="component" value="Chromosome"/>
</dbReference>
<dbReference type="Pfam" id="PF26630">
    <property type="entry name" value="DUF8203"/>
    <property type="match status" value="1"/>
</dbReference>
<accession>A0RV72</accession>
<protein>
    <recommendedName>
        <fullName evidence="1">DUF8203 domain-containing protein</fullName>
    </recommendedName>
</protein>
<sequence>MTIVGFDSKQFTRGKTQYASAMGKDYRYHGFNTQLGVGVSTEQPERFVEEYVSLNEKLKEGFGISRNALFFSSRHLENSLGVSKAASFADQLIAGMQEHIKSVHFSYVILSRSSLPRIMVGGLQHYKKIMPTDAFIDNLGPMFSYLTAHSFLWMRGYKNAEKVELHINSFRSKFTPAWNQIIDNTEPKIFIKGNECNPYISCASIIAFLTDVKLRRQMLDLNVENLGKIWAGHSFDTSTQFFDKKNIPYYSWKDNSNINITGYLARPVIFLSVDKMELENGILKRQRGRILKSQES</sequence>
<evidence type="ECO:0000259" key="1">
    <source>
        <dbReference type="Pfam" id="PF26630"/>
    </source>
</evidence>
<dbReference type="HOGENOM" id="CLU_062370_0_0_2"/>
<dbReference type="EMBL" id="DP000238">
    <property type="protein sequence ID" value="ABK77239.1"/>
    <property type="molecule type" value="Genomic_DNA"/>
</dbReference>
<name>A0RV72_CENSY</name>
<feature type="domain" description="DUF8203" evidence="1">
    <location>
        <begin position="26"/>
        <end position="253"/>
    </location>
</feature>
<reference evidence="2 3" key="1">
    <citation type="journal article" date="2006" name="Proc. Natl. Acad. Sci. U.S.A.">
        <title>Genomic analysis of the uncultivated marine crenarchaeote Cenarchaeum symbiosum.</title>
        <authorList>
            <person name="Hallam S.J."/>
            <person name="Konstantinidis K.T."/>
            <person name="Putnam N."/>
            <person name="Schleper C."/>
            <person name="Watanabe Y."/>
            <person name="Sugahara J."/>
            <person name="Preston C."/>
            <person name="de la Torre J."/>
            <person name="Richardson P.M."/>
            <person name="DeLong E.F."/>
        </authorList>
    </citation>
    <scope>NUCLEOTIDE SEQUENCE [LARGE SCALE GENOMIC DNA]</scope>
    <source>
        <strain evidence="3">A</strain>
    </source>
</reference>
<proteinExistence type="predicted"/>
<gene>
    <name evidence="2" type="ordered locus">CENSYa_0606</name>
</gene>
<dbReference type="InterPro" id="IPR058516">
    <property type="entry name" value="DUF8203"/>
</dbReference>
<dbReference type="STRING" id="414004.CENSYa_0606"/>
<evidence type="ECO:0000313" key="2">
    <source>
        <dbReference type="EMBL" id="ABK77239.1"/>
    </source>
</evidence>
<dbReference type="KEGG" id="csy:CENSYa_0606"/>
<organism evidence="2 3">
    <name type="scientific">Cenarchaeum symbiosum (strain A)</name>
    <dbReference type="NCBI Taxonomy" id="414004"/>
    <lineage>
        <taxon>Archaea</taxon>
        <taxon>Nitrososphaerota</taxon>
        <taxon>Candidatus Cenarchaeales</taxon>
        <taxon>Candidatus Cenarchaeaceae</taxon>
        <taxon>Candidatus Cenarchaeum</taxon>
    </lineage>
</organism>